<evidence type="ECO:0000313" key="3">
    <source>
        <dbReference type="Proteomes" id="UP000078113"/>
    </source>
</evidence>
<reference evidence="2" key="2">
    <citation type="journal article" date="2019" name="IMA Fungus">
        <title>Genome sequencing and comparison of five Tilletia species to identify candidate genes for the detection of regulated species infecting wheat.</title>
        <authorList>
            <person name="Nguyen H.D.T."/>
            <person name="Sultana T."/>
            <person name="Kesanakurti P."/>
            <person name="Hambleton S."/>
        </authorList>
    </citation>
    <scope>NUCLEOTIDE SEQUENCE</scope>
    <source>
        <strain evidence="2">DAOMC 236422</strain>
    </source>
</reference>
<dbReference type="AlphaFoldDB" id="A0A8X7T5Y2"/>
<dbReference type="EMBL" id="LWDG02000101">
    <property type="protein sequence ID" value="KAE8269278.1"/>
    <property type="molecule type" value="Genomic_DNA"/>
</dbReference>
<feature type="compositionally biased region" description="Basic and acidic residues" evidence="1">
    <location>
        <begin position="43"/>
        <end position="56"/>
    </location>
</feature>
<comment type="caution">
    <text evidence="2">The sequence shown here is derived from an EMBL/GenBank/DDBJ whole genome shotgun (WGS) entry which is preliminary data.</text>
</comment>
<reference evidence="2" key="1">
    <citation type="submission" date="2016-04" db="EMBL/GenBank/DDBJ databases">
        <authorList>
            <person name="Nguyen H.D."/>
            <person name="Samba Siva P."/>
            <person name="Cullis J."/>
            <person name="Levesque C.A."/>
            <person name="Hambleton S."/>
        </authorList>
    </citation>
    <scope>NUCLEOTIDE SEQUENCE</scope>
    <source>
        <strain evidence="2">DAOMC 236422</strain>
    </source>
</reference>
<protein>
    <submittedName>
        <fullName evidence="2">Uncharacterized protein</fullName>
    </submittedName>
</protein>
<name>A0A8X7T5Y2_9BASI</name>
<keyword evidence="3" id="KW-1185">Reference proteome</keyword>
<feature type="compositionally biased region" description="Polar residues" evidence="1">
    <location>
        <begin position="176"/>
        <end position="187"/>
    </location>
</feature>
<proteinExistence type="predicted"/>
<feature type="compositionally biased region" description="Low complexity" evidence="1">
    <location>
        <begin position="68"/>
        <end position="79"/>
    </location>
</feature>
<sequence length="187" mass="19977">MERSGEQARRPRGARSGAGSCEGDVTIVETSEGRRAARRWSKRERPTTRPAREARASRAPQDGELQGGEESSTAGAGESRGTGRKDESSTNDKDRAGRAARAQREQCEGQYGPTDERSDESSTKTNKATRAAQRAGRADERSGECKSKDGRDESSTAGTESRERTGGAKGAARRASQQNARGTTEDG</sequence>
<gene>
    <name evidence="2" type="ORF">A4X09_0g3064</name>
</gene>
<feature type="compositionally biased region" description="Basic and acidic residues" evidence="1">
    <location>
        <begin position="136"/>
        <end position="166"/>
    </location>
</feature>
<accession>A0A8X7T5Y2</accession>
<evidence type="ECO:0000256" key="1">
    <source>
        <dbReference type="SAM" id="MobiDB-lite"/>
    </source>
</evidence>
<dbReference type="Proteomes" id="UP000078113">
    <property type="component" value="Unassembled WGS sequence"/>
</dbReference>
<organism evidence="2 3">
    <name type="scientific">Tilletia walkeri</name>
    <dbReference type="NCBI Taxonomy" id="117179"/>
    <lineage>
        <taxon>Eukaryota</taxon>
        <taxon>Fungi</taxon>
        <taxon>Dikarya</taxon>
        <taxon>Basidiomycota</taxon>
        <taxon>Ustilaginomycotina</taxon>
        <taxon>Exobasidiomycetes</taxon>
        <taxon>Tilletiales</taxon>
        <taxon>Tilletiaceae</taxon>
        <taxon>Tilletia</taxon>
    </lineage>
</organism>
<feature type="compositionally biased region" description="Basic and acidic residues" evidence="1">
    <location>
        <begin position="81"/>
        <end position="107"/>
    </location>
</feature>
<evidence type="ECO:0000313" key="2">
    <source>
        <dbReference type="EMBL" id="KAE8269278.1"/>
    </source>
</evidence>
<feature type="region of interest" description="Disordered" evidence="1">
    <location>
        <begin position="1"/>
        <end position="187"/>
    </location>
</feature>